<reference evidence="2" key="1">
    <citation type="journal article" date="2019" name="Int. J. Syst. Evol. Microbiol.">
        <title>The Global Catalogue of Microorganisms (GCM) 10K type strain sequencing project: providing services to taxonomists for standard genome sequencing and annotation.</title>
        <authorList>
            <consortium name="The Broad Institute Genomics Platform"/>
            <consortium name="The Broad Institute Genome Sequencing Center for Infectious Disease"/>
            <person name="Wu L."/>
            <person name="Ma J."/>
        </authorList>
    </citation>
    <scope>NUCLEOTIDE SEQUENCE [LARGE SCALE GENOMIC DNA]</scope>
    <source>
        <strain evidence="2">JCM 18200</strain>
    </source>
</reference>
<name>A0ABP9ACC5_9SPHI</name>
<gene>
    <name evidence="1" type="ORF">GCM10023231_01250</name>
</gene>
<accession>A0ABP9ACC5</accession>
<evidence type="ECO:0000313" key="1">
    <source>
        <dbReference type="EMBL" id="GAA4778436.1"/>
    </source>
</evidence>
<protein>
    <submittedName>
        <fullName evidence="1">Uncharacterized protein</fullName>
    </submittedName>
</protein>
<dbReference type="EMBL" id="BAABIQ010000001">
    <property type="protein sequence ID" value="GAA4778436.1"/>
    <property type="molecule type" value="Genomic_DNA"/>
</dbReference>
<dbReference type="Proteomes" id="UP001501411">
    <property type="component" value="Unassembled WGS sequence"/>
</dbReference>
<keyword evidence="2" id="KW-1185">Reference proteome</keyword>
<evidence type="ECO:0000313" key="2">
    <source>
        <dbReference type="Proteomes" id="UP001501411"/>
    </source>
</evidence>
<organism evidence="1 2">
    <name type="scientific">Olivibacter ginsenosidimutans</name>
    <dbReference type="NCBI Taxonomy" id="1176537"/>
    <lineage>
        <taxon>Bacteria</taxon>
        <taxon>Pseudomonadati</taxon>
        <taxon>Bacteroidota</taxon>
        <taxon>Sphingobacteriia</taxon>
        <taxon>Sphingobacteriales</taxon>
        <taxon>Sphingobacteriaceae</taxon>
        <taxon>Olivibacter</taxon>
    </lineage>
</organism>
<sequence length="60" mass="6928">MPLTFGIFEISIYQPFAEKDVERLMMASLEKERIDHEEKGKISFGTQFGRIRAMAICGFL</sequence>
<comment type="caution">
    <text evidence="1">The sequence shown here is derived from an EMBL/GenBank/DDBJ whole genome shotgun (WGS) entry which is preliminary data.</text>
</comment>
<proteinExistence type="predicted"/>